<evidence type="ECO:0000313" key="2">
    <source>
        <dbReference type="Proteomes" id="UP000828941"/>
    </source>
</evidence>
<organism evidence="1 2">
    <name type="scientific">Bauhinia variegata</name>
    <name type="common">Purple orchid tree</name>
    <name type="synonym">Phanera variegata</name>
    <dbReference type="NCBI Taxonomy" id="167791"/>
    <lineage>
        <taxon>Eukaryota</taxon>
        <taxon>Viridiplantae</taxon>
        <taxon>Streptophyta</taxon>
        <taxon>Embryophyta</taxon>
        <taxon>Tracheophyta</taxon>
        <taxon>Spermatophyta</taxon>
        <taxon>Magnoliopsida</taxon>
        <taxon>eudicotyledons</taxon>
        <taxon>Gunneridae</taxon>
        <taxon>Pentapetalae</taxon>
        <taxon>rosids</taxon>
        <taxon>fabids</taxon>
        <taxon>Fabales</taxon>
        <taxon>Fabaceae</taxon>
        <taxon>Cercidoideae</taxon>
        <taxon>Cercideae</taxon>
        <taxon>Bauhiniinae</taxon>
        <taxon>Bauhinia</taxon>
    </lineage>
</organism>
<gene>
    <name evidence="1" type="ORF">L6164_014438</name>
</gene>
<dbReference type="EMBL" id="CM039431">
    <property type="protein sequence ID" value="KAI4335829.1"/>
    <property type="molecule type" value="Genomic_DNA"/>
</dbReference>
<sequence length="768" mass="85248">MPVSTRSQITSPVQNEANPEHRFRTNVDQEDTHASAPLRNPHHGLKEKMKALTLLYEQQKLASAALKNSSWRSEDSRLASHPSFELHGGYSKKHEKESKAENLMRENTMPNSTITRTFVLPQPPMEDAKENLVAGTDRIVGFSCPRKATGSTTVARKLSMGTTVPHSEVKGDAGSQNAQESEKIEGNSEKTSKIGSRILVFVRLRPMSKKEKEAGSRSCVRVVNRRDVYLTEFANENDYLRLNRLRGRHFTFDASFPDSATQQEVYSTTTSELVEAVLQGRNGSVFCYGATGAGKTYTMLGTVENPGVMVLAIKDLFSKIRHRSCDGNHVVQLSYLEVYNETVRDLLSPGRPLVLREDKQGIVAAGLTQYRAYSTDEVMALLQQGNQNRTTEPTRANETSSRSHAILQVAVEYRVRDAAMNIINRVGKLSLIDLAGSERALATDQRTLRSLEGANINRSLLALSSCINALVEGKKHIPYRNSKLTQLLKDSLGGTCNTVMIANISPSNISFGETQNTLHWADRTKEIRTKACDANEDPMPVPETETDQAKLVLELQRENRELRVQLARQQQKLYTLQTQSLAAHSSPTPPSATSLLTPPTSDHPNDKRKTRPSFLAGPCFTPESKKKGAEVAVRTLQQTVKALEAEIERMKKDHSLQLKQKDDIIRELSQKSGKKAVAEEEAAKRVTRASLRPKDTNTGELKSPSHRFRSPAPTAKKRSFWDITTANSPSVTTLNGRKTRSHVISEPTSAAPRSMLLQPGFARQQPIV</sequence>
<name>A0ACB9NIZ1_BAUVA</name>
<reference evidence="1 2" key="1">
    <citation type="journal article" date="2022" name="DNA Res.">
        <title>Chromosomal-level genome assembly of the orchid tree Bauhinia variegata (Leguminosae; Cercidoideae) supports the allotetraploid origin hypothesis of Bauhinia.</title>
        <authorList>
            <person name="Zhong Y."/>
            <person name="Chen Y."/>
            <person name="Zheng D."/>
            <person name="Pang J."/>
            <person name="Liu Y."/>
            <person name="Luo S."/>
            <person name="Meng S."/>
            <person name="Qian L."/>
            <person name="Wei D."/>
            <person name="Dai S."/>
            <person name="Zhou R."/>
        </authorList>
    </citation>
    <scope>NUCLEOTIDE SEQUENCE [LARGE SCALE GENOMIC DNA]</scope>
    <source>
        <strain evidence="1">BV-YZ2020</strain>
    </source>
</reference>
<dbReference type="Proteomes" id="UP000828941">
    <property type="component" value="Chromosome 6"/>
</dbReference>
<protein>
    <submittedName>
        <fullName evidence="1">Uncharacterized protein</fullName>
    </submittedName>
</protein>
<accession>A0ACB9NIZ1</accession>
<proteinExistence type="predicted"/>
<evidence type="ECO:0000313" key="1">
    <source>
        <dbReference type="EMBL" id="KAI4335829.1"/>
    </source>
</evidence>
<keyword evidence="2" id="KW-1185">Reference proteome</keyword>
<comment type="caution">
    <text evidence="1">The sequence shown here is derived from an EMBL/GenBank/DDBJ whole genome shotgun (WGS) entry which is preliminary data.</text>
</comment>